<keyword evidence="1" id="KW-1133">Transmembrane helix</keyword>
<dbReference type="AlphaFoldDB" id="A0AA41XH53"/>
<evidence type="ECO:0000256" key="1">
    <source>
        <dbReference type="SAM" id="Phobius"/>
    </source>
</evidence>
<dbReference type="GO" id="GO:0000271">
    <property type="term" value="P:polysaccharide biosynthetic process"/>
    <property type="evidence" value="ECO:0007669"/>
    <property type="project" value="TreeGrafter"/>
</dbReference>
<feature type="transmembrane region" description="Helical" evidence="1">
    <location>
        <begin position="251"/>
        <end position="272"/>
    </location>
</feature>
<feature type="transmembrane region" description="Helical" evidence="1">
    <location>
        <begin position="307"/>
        <end position="328"/>
    </location>
</feature>
<reference evidence="3" key="1">
    <citation type="submission" date="2022-08" db="EMBL/GenBank/DDBJ databases">
        <authorList>
            <person name="Deng Y."/>
            <person name="Han X.-F."/>
            <person name="Zhang Y.-Q."/>
        </authorList>
    </citation>
    <scope>NUCLEOTIDE SEQUENCE</scope>
    <source>
        <strain evidence="3">CPCC 203407</strain>
    </source>
</reference>
<dbReference type="PANTHER" id="PTHR23028:SF53">
    <property type="entry name" value="ACYL_TRANSF_3 DOMAIN-CONTAINING PROTEIN"/>
    <property type="match status" value="1"/>
</dbReference>
<feature type="transmembrane region" description="Helical" evidence="1">
    <location>
        <begin position="12"/>
        <end position="29"/>
    </location>
</feature>
<feature type="transmembrane region" description="Helical" evidence="1">
    <location>
        <begin position="146"/>
        <end position="165"/>
    </location>
</feature>
<evidence type="ECO:0000259" key="2">
    <source>
        <dbReference type="Pfam" id="PF01757"/>
    </source>
</evidence>
<feature type="transmembrane region" description="Helical" evidence="1">
    <location>
        <begin position="227"/>
        <end position="245"/>
    </location>
</feature>
<feature type="transmembrane region" description="Helical" evidence="1">
    <location>
        <begin position="81"/>
        <end position="105"/>
    </location>
</feature>
<feature type="domain" description="Acyltransferase 3" evidence="2">
    <location>
        <begin position="8"/>
        <end position="324"/>
    </location>
</feature>
<keyword evidence="1" id="KW-0472">Membrane</keyword>
<dbReference type="RefSeq" id="WP_259526121.1">
    <property type="nucleotide sequence ID" value="NZ_JANLCK010000003.1"/>
</dbReference>
<dbReference type="InterPro" id="IPR050879">
    <property type="entry name" value="Acyltransferase_3"/>
</dbReference>
<dbReference type="EMBL" id="JANLCK010000003">
    <property type="protein sequence ID" value="MCS5725598.1"/>
    <property type="molecule type" value="Genomic_DNA"/>
</dbReference>
<feature type="transmembrane region" description="Helical" evidence="1">
    <location>
        <begin position="35"/>
        <end position="60"/>
    </location>
</feature>
<gene>
    <name evidence="3" type="ORF">N1028_06780</name>
</gene>
<proteinExistence type="predicted"/>
<dbReference type="GO" id="GO:0016747">
    <property type="term" value="F:acyltransferase activity, transferring groups other than amino-acyl groups"/>
    <property type="evidence" value="ECO:0007669"/>
    <property type="project" value="InterPro"/>
</dbReference>
<dbReference type="Proteomes" id="UP001165587">
    <property type="component" value="Unassembled WGS sequence"/>
</dbReference>
<dbReference type="InterPro" id="IPR002656">
    <property type="entry name" value="Acyl_transf_3_dom"/>
</dbReference>
<keyword evidence="1" id="KW-0812">Transmembrane</keyword>
<feature type="transmembrane region" description="Helical" evidence="1">
    <location>
        <begin position="195"/>
        <end position="220"/>
    </location>
</feature>
<dbReference type="GO" id="GO:0016020">
    <property type="term" value="C:membrane"/>
    <property type="evidence" value="ECO:0007669"/>
    <property type="project" value="TreeGrafter"/>
</dbReference>
<dbReference type="Pfam" id="PF01757">
    <property type="entry name" value="Acyl_transf_3"/>
    <property type="match status" value="1"/>
</dbReference>
<protein>
    <submittedName>
        <fullName evidence="3">Acyltransferase</fullName>
    </submittedName>
</protein>
<keyword evidence="3" id="KW-0808">Transferase</keyword>
<organism evidence="3 4">
    <name type="scientific">Herbiconiux oxytropis</name>
    <dbReference type="NCBI Taxonomy" id="2970915"/>
    <lineage>
        <taxon>Bacteria</taxon>
        <taxon>Bacillati</taxon>
        <taxon>Actinomycetota</taxon>
        <taxon>Actinomycetes</taxon>
        <taxon>Micrococcales</taxon>
        <taxon>Microbacteriaceae</taxon>
        <taxon>Herbiconiux</taxon>
    </lineage>
</organism>
<comment type="caution">
    <text evidence="3">The sequence shown here is derived from an EMBL/GenBank/DDBJ whole genome shotgun (WGS) entry which is preliminary data.</text>
</comment>
<keyword evidence="3" id="KW-0012">Acyltransferase</keyword>
<dbReference type="PANTHER" id="PTHR23028">
    <property type="entry name" value="ACETYLTRANSFERASE"/>
    <property type="match status" value="1"/>
</dbReference>
<evidence type="ECO:0000313" key="3">
    <source>
        <dbReference type="EMBL" id="MCS5725598.1"/>
    </source>
</evidence>
<accession>A0AA41XH53</accession>
<sequence>MSASIRDNNFDFLRIAAALAVIAGHAFYLRGTPEIIPVIGGIRIHILGVAVFFAISGYLITKSRLGRNSPGRYLAHRTARIFPALIVVVALSVLALGPVFTGLSVTEYFANPGSWEYFKNAALHPVYRLPGVFGGLPYPAIVNGSLWTLPVEFFCYLVVFVIGFLPRRAVGYALVAFALLSMVGWLILVDSPERLVIWGTLVNDAARMWGFFAVGGILALIRRRAFFRLDAAAVLTLVWLLVPILDERFSTLISWVLVPYIVLSFGLASTPILRRTGRFGDFSYGLYLYAFPVQQVVVQVIGPLNAVLNLMLVTALTLVCAVASWHLVEKHALRLARRSRASGEARVVREPLLQGG</sequence>
<name>A0AA41XH53_9MICO</name>
<keyword evidence="4" id="KW-1185">Reference proteome</keyword>
<evidence type="ECO:0000313" key="4">
    <source>
        <dbReference type="Proteomes" id="UP001165587"/>
    </source>
</evidence>
<feature type="transmembrane region" description="Helical" evidence="1">
    <location>
        <begin position="284"/>
        <end position="301"/>
    </location>
</feature>
<feature type="transmembrane region" description="Helical" evidence="1">
    <location>
        <begin position="172"/>
        <end position="189"/>
    </location>
</feature>